<comment type="caution">
    <text evidence="1">The sequence shown here is derived from an EMBL/GenBank/DDBJ whole genome shotgun (WGS) entry which is preliminary data.</text>
</comment>
<name>A0AAN6YSK7_9PEZI</name>
<protein>
    <submittedName>
        <fullName evidence="1">Uncharacterized protein</fullName>
    </submittedName>
</protein>
<keyword evidence="2" id="KW-1185">Reference proteome</keyword>
<proteinExistence type="predicted"/>
<dbReference type="EMBL" id="MU865514">
    <property type="protein sequence ID" value="KAK4221802.1"/>
    <property type="molecule type" value="Genomic_DNA"/>
</dbReference>
<evidence type="ECO:0000313" key="1">
    <source>
        <dbReference type="EMBL" id="KAK4221802.1"/>
    </source>
</evidence>
<reference evidence="1" key="1">
    <citation type="journal article" date="2023" name="Mol. Phylogenet. Evol.">
        <title>Genome-scale phylogeny and comparative genomics of the fungal order Sordariales.</title>
        <authorList>
            <person name="Hensen N."/>
            <person name="Bonometti L."/>
            <person name="Westerberg I."/>
            <person name="Brannstrom I.O."/>
            <person name="Guillou S."/>
            <person name="Cros-Aarteil S."/>
            <person name="Calhoun S."/>
            <person name="Haridas S."/>
            <person name="Kuo A."/>
            <person name="Mondo S."/>
            <person name="Pangilinan J."/>
            <person name="Riley R."/>
            <person name="LaButti K."/>
            <person name="Andreopoulos B."/>
            <person name="Lipzen A."/>
            <person name="Chen C."/>
            <person name="Yan M."/>
            <person name="Daum C."/>
            <person name="Ng V."/>
            <person name="Clum A."/>
            <person name="Steindorff A."/>
            <person name="Ohm R.A."/>
            <person name="Martin F."/>
            <person name="Silar P."/>
            <person name="Natvig D.O."/>
            <person name="Lalanne C."/>
            <person name="Gautier V."/>
            <person name="Ament-Velasquez S.L."/>
            <person name="Kruys A."/>
            <person name="Hutchinson M.I."/>
            <person name="Powell A.J."/>
            <person name="Barry K."/>
            <person name="Miller A.N."/>
            <person name="Grigoriev I.V."/>
            <person name="Debuchy R."/>
            <person name="Gladieux P."/>
            <person name="Hiltunen Thoren M."/>
            <person name="Johannesson H."/>
        </authorList>
    </citation>
    <scope>NUCLEOTIDE SEQUENCE</scope>
    <source>
        <strain evidence="1">CBS 990.96</strain>
    </source>
</reference>
<organism evidence="1 2">
    <name type="scientific">Podospora fimiseda</name>
    <dbReference type="NCBI Taxonomy" id="252190"/>
    <lineage>
        <taxon>Eukaryota</taxon>
        <taxon>Fungi</taxon>
        <taxon>Dikarya</taxon>
        <taxon>Ascomycota</taxon>
        <taxon>Pezizomycotina</taxon>
        <taxon>Sordariomycetes</taxon>
        <taxon>Sordariomycetidae</taxon>
        <taxon>Sordariales</taxon>
        <taxon>Podosporaceae</taxon>
        <taxon>Podospora</taxon>
    </lineage>
</organism>
<evidence type="ECO:0000313" key="2">
    <source>
        <dbReference type="Proteomes" id="UP001301958"/>
    </source>
</evidence>
<dbReference type="AlphaFoldDB" id="A0AAN6YSK7"/>
<dbReference type="Proteomes" id="UP001301958">
    <property type="component" value="Unassembled WGS sequence"/>
</dbReference>
<gene>
    <name evidence="1" type="ORF">QBC38DRAFT_549734</name>
</gene>
<reference evidence="1" key="2">
    <citation type="submission" date="2023-05" db="EMBL/GenBank/DDBJ databases">
        <authorList>
            <consortium name="Lawrence Berkeley National Laboratory"/>
            <person name="Steindorff A."/>
            <person name="Hensen N."/>
            <person name="Bonometti L."/>
            <person name="Westerberg I."/>
            <person name="Brannstrom I.O."/>
            <person name="Guillou S."/>
            <person name="Cros-Aarteil S."/>
            <person name="Calhoun S."/>
            <person name="Haridas S."/>
            <person name="Kuo A."/>
            <person name="Mondo S."/>
            <person name="Pangilinan J."/>
            <person name="Riley R."/>
            <person name="Labutti K."/>
            <person name="Andreopoulos B."/>
            <person name="Lipzen A."/>
            <person name="Chen C."/>
            <person name="Yanf M."/>
            <person name="Daum C."/>
            <person name="Ng V."/>
            <person name="Clum A."/>
            <person name="Ohm R."/>
            <person name="Martin F."/>
            <person name="Silar P."/>
            <person name="Natvig D."/>
            <person name="Lalanne C."/>
            <person name="Gautier V."/>
            <person name="Ament-Velasquez S.L."/>
            <person name="Kruys A."/>
            <person name="Hutchinson M.I."/>
            <person name="Powell A.J."/>
            <person name="Barry K."/>
            <person name="Miller A.N."/>
            <person name="Grigoriev I.V."/>
            <person name="Debuchy R."/>
            <person name="Gladieux P."/>
            <person name="Thoren M.H."/>
            <person name="Johannesson H."/>
        </authorList>
    </citation>
    <scope>NUCLEOTIDE SEQUENCE</scope>
    <source>
        <strain evidence="1">CBS 990.96</strain>
    </source>
</reference>
<sequence>MPPSLATLPFETTVQIAKLVAPDHLLELEEDDRCQLKLPSKSQHPASLARLCCASRRLYDIVHPLLYENVFIYIERNGHLSWPNLWSAPLFARTLLENEWLRPKVRNLTIQTSREYFEPGREILAADFVSAMKTLTSSNLSERDRHLLEITRLPLLQHDSKEAQIHRKSCKNLARGCMHSSWSRTEPPPIGLYPRPLRDLPLRCYPAYYEQEHHVMALILALVPELQTLSLSVSLYVQHQNYLACLLDEFILDGLVQPPPLQKLKTLRLHAADDVQAAYPAAVPHCPNPFICPSLFTLPSLRSVHVRHDLGFQHGHPRTLSLGHISSPITSLTFSGSFKDLEAVTPLLSILEITPSLASLSVAKTRRTRGDPRPIGITQVYPATQPASPGLTLDSLLPSLSGTLTSLQLLGYPPDAMSLISSRHQRRVTALNKLPLVTNLELSLSVLFNPSANWTATDVDLASLLPPNLETLSISDDWREHFQMQYMGDTLNVAERGTRLVSVLLGLREPKEDGGKLKLPTLKQIKIIKAETVMANPGLRESLITGFEGSEVKVVVDFESDKRVDKVLGTLVPVNPGIPPYPNAFRDIPGRPGEVFVLGNPGIIRMANGTVRDFTAFLASFNR</sequence>
<accession>A0AAN6YSK7</accession>